<sequence length="356" mass="39923">MPLKLIKRGEIWYIRGTVAGQRVYESTRIGDKRQAEILRARREAEIIERRAYGKAVTYTFAEAALAYMESGGEGKYLARIIKHFGPRWRLVDTDNDAVSRTAAALYPDAGPATINRQLITPISAVYRLAAEDGKVPDRRFRRRKEPRTRLRWLTPEEVEALLAACDRRLLPIVAFLLGTGCRTGEALGLTVQHLHLDTCEAYVGVTKNGDGKMVQYPARTRRIMVASGLPEAGAVFRTPKGKPYRLTNSSGSRLGGQIKGAFDKARDAAGLGEDVTPHTLRHTFATWHYAVNRDLILLMERGGWRKPDMAIGYTKLAPADLPRRLFEHGWDFRANAVHDAALPDDFGKKIKIMRDT</sequence>
<dbReference type="InterPro" id="IPR011010">
    <property type="entry name" value="DNA_brk_join_enz"/>
</dbReference>
<dbReference type="EMBL" id="QTUJ01000002">
    <property type="protein sequence ID" value="REF69608.1"/>
    <property type="molecule type" value="Genomic_DNA"/>
</dbReference>
<feature type="domain" description="Tyr recombinase" evidence="3">
    <location>
        <begin position="148"/>
        <end position="326"/>
    </location>
</feature>
<dbReference type="RefSeq" id="WP_116221860.1">
    <property type="nucleotide sequence ID" value="NZ_CP038197.1"/>
</dbReference>
<gene>
    <name evidence="4" type="ORF">BDD41_2318</name>
</gene>
<dbReference type="Pfam" id="PF00589">
    <property type="entry name" value="Phage_integrase"/>
    <property type="match status" value="1"/>
</dbReference>
<protein>
    <submittedName>
        <fullName evidence="4">Phage integrase family protein</fullName>
    </submittedName>
</protein>
<dbReference type="GO" id="GO:0006310">
    <property type="term" value="P:DNA recombination"/>
    <property type="evidence" value="ECO:0007669"/>
    <property type="project" value="UniProtKB-KW"/>
</dbReference>
<dbReference type="GO" id="GO:0003677">
    <property type="term" value="F:DNA binding"/>
    <property type="evidence" value="ECO:0007669"/>
    <property type="project" value="InterPro"/>
</dbReference>
<dbReference type="Proteomes" id="UP000256941">
    <property type="component" value="Unassembled WGS sequence"/>
</dbReference>
<evidence type="ECO:0000256" key="2">
    <source>
        <dbReference type="ARBA" id="ARBA00023172"/>
    </source>
</evidence>
<dbReference type="InterPro" id="IPR050090">
    <property type="entry name" value="Tyrosine_recombinase_XerCD"/>
</dbReference>
<organism evidence="4 5">
    <name type="scientific">Paracoccus versutus</name>
    <name type="common">Thiobacillus versutus</name>
    <dbReference type="NCBI Taxonomy" id="34007"/>
    <lineage>
        <taxon>Bacteria</taxon>
        <taxon>Pseudomonadati</taxon>
        <taxon>Pseudomonadota</taxon>
        <taxon>Alphaproteobacteria</taxon>
        <taxon>Rhodobacterales</taxon>
        <taxon>Paracoccaceae</taxon>
        <taxon>Paracoccus</taxon>
    </lineage>
</organism>
<dbReference type="PANTHER" id="PTHR30349">
    <property type="entry name" value="PHAGE INTEGRASE-RELATED"/>
    <property type="match status" value="1"/>
</dbReference>
<keyword evidence="2" id="KW-0233">DNA recombination</keyword>
<dbReference type="SUPFAM" id="SSF56349">
    <property type="entry name" value="DNA breaking-rejoining enzymes"/>
    <property type="match status" value="1"/>
</dbReference>
<accession>A0A3D9XJ26</accession>
<evidence type="ECO:0000259" key="3">
    <source>
        <dbReference type="PROSITE" id="PS51898"/>
    </source>
</evidence>
<name>A0A3D9XJ26_PARVE</name>
<evidence type="ECO:0000256" key="1">
    <source>
        <dbReference type="ARBA" id="ARBA00022908"/>
    </source>
</evidence>
<dbReference type="GO" id="GO:0015074">
    <property type="term" value="P:DNA integration"/>
    <property type="evidence" value="ECO:0007669"/>
    <property type="project" value="UniProtKB-KW"/>
</dbReference>
<dbReference type="CDD" id="cd00796">
    <property type="entry name" value="INT_Rci_Hp1_C"/>
    <property type="match status" value="1"/>
</dbReference>
<proteinExistence type="predicted"/>
<dbReference type="Gene3D" id="1.10.443.10">
    <property type="entry name" value="Intergrase catalytic core"/>
    <property type="match status" value="1"/>
</dbReference>
<dbReference type="InterPro" id="IPR013762">
    <property type="entry name" value="Integrase-like_cat_sf"/>
</dbReference>
<dbReference type="PANTHER" id="PTHR30349:SF64">
    <property type="entry name" value="PROPHAGE INTEGRASE INTD-RELATED"/>
    <property type="match status" value="1"/>
</dbReference>
<keyword evidence="1" id="KW-0229">DNA integration</keyword>
<evidence type="ECO:0000313" key="4">
    <source>
        <dbReference type="EMBL" id="REF69608.1"/>
    </source>
</evidence>
<comment type="caution">
    <text evidence="4">The sequence shown here is derived from an EMBL/GenBank/DDBJ whole genome shotgun (WGS) entry which is preliminary data.</text>
</comment>
<reference evidence="4 5" key="1">
    <citation type="submission" date="2018-08" db="EMBL/GenBank/DDBJ databases">
        <title>Genomic Encyclopedia of Archaeal and Bacterial Type Strains, Phase II (KMG-II): from individual species to whole genera.</title>
        <authorList>
            <person name="Goeker M."/>
        </authorList>
    </citation>
    <scope>NUCLEOTIDE SEQUENCE [LARGE SCALE GENOMIC DNA]</scope>
    <source>
        <strain evidence="4 5">DSM 17099</strain>
    </source>
</reference>
<dbReference type="PROSITE" id="PS51898">
    <property type="entry name" value="TYR_RECOMBINASE"/>
    <property type="match status" value="1"/>
</dbReference>
<dbReference type="AlphaFoldDB" id="A0A3D9XJ26"/>
<evidence type="ECO:0000313" key="5">
    <source>
        <dbReference type="Proteomes" id="UP000256941"/>
    </source>
</evidence>
<dbReference type="InterPro" id="IPR002104">
    <property type="entry name" value="Integrase_catalytic"/>
</dbReference>